<organism evidence="5 6">
    <name type="scientific">Streptomyces albus</name>
    <dbReference type="NCBI Taxonomy" id="1888"/>
    <lineage>
        <taxon>Bacteria</taxon>
        <taxon>Bacillati</taxon>
        <taxon>Actinomycetota</taxon>
        <taxon>Actinomycetes</taxon>
        <taxon>Kitasatosporales</taxon>
        <taxon>Streptomycetaceae</taxon>
        <taxon>Streptomyces</taxon>
    </lineage>
</organism>
<feature type="binding site" evidence="3">
    <location>
        <begin position="37"/>
        <end position="38"/>
    </location>
    <ligand>
        <name>FAD</name>
        <dbReference type="ChEBI" id="CHEBI:57692"/>
    </ligand>
</feature>
<reference evidence="5 6" key="1">
    <citation type="submission" date="2018-10" db="EMBL/GenBank/DDBJ databases">
        <title>Isolation of pseudouridimycin from Streptomyces albus DSM 40763.</title>
        <authorList>
            <person name="Rosenqvist P."/>
            <person name="Metsae-Ketelae M."/>
            <person name="Virta P."/>
        </authorList>
    </citation>
    <scope>NUCLEOTIDE SEQUENCE [LARGE SCALE GENOMIC DNA]</scope>
    <source>
        <strain evidence="5 6">DSM 40763</strain>
    </source>
</reference>
<comment type="caution">
    <text evidence="5">The sequence shown here is derived from an EMBL/GenBank/DDBJ whole genome shotgun (WGS) entry which is preliminary data.</text>
</comment>
<feature type="binding site" evidence="3">
    <location>
        <position position="228"/>
    </location>
    <ligand>
        <name>FAD</name>
        <dbReference type="ChEBI" id="CHEBI:57692"/>
    </ligand>
</feature>
<dbReference type="InterPro" id="IPR036188">
    <property type="entry name" value="FAD/NAD-bd_sf"/>
</dbReference>
<gene>
    <name evidence="5" type="ORF">D8771_17485</name>
</gene>
<proteinExistence type="predicted"/>
<dbReference type="InterPro" id="IPR001613">
    <property type="entry name" value="Flavin_amine_oxidase"/>
</dbReference>
<evidence type="ECO:0000256" key="3">
    <source>
        <dbReference type="PIRSR" id="PIRSR601613-1"/>
    </source>
</evidence>
<sequence length="427" mass="45067">MSELPAHGDVVVVGAGLAGLAVARRLQSRGVDVVVVEAADEVGGRIRTDTVDGFQLDRGFQVLNTAYPQLSRHLDVGRLDLRPFERALRLRTRGRTVVLGDPRQDLRAVPAALAAPIGSPLGKLALAAHAAAVGYLPARVLLRRRDLPSVVAWRRRGLGGTVTDTLLRPFFSGLTCDPAQVTSSRFTDLMLRMFVRGEAAVPDGGMWQLPAQLARLLAEGTVRLNTTVREVSPERVVTDRGTVTARAVVVATDAETATRLLPGLTPPRWRGLTTYYHRLEGGPPPGGATLTVDAEPSPVTNTVPVSAAAPSYAPAGVTLLATTTVHERGGQPQDASGPAEERVRRRVATLHGVGPGDLDHVATCPVPRALPAMTAPHRFRRPAVTGGVVVCGDHRATSSIQGALESAERAVEAVASRLGVRAVHEGG</sequence>
<dbReference type="Gene3D" id="3.50.50.60">
    <property type="entry name" value="FAD/NAD(P)-binding domain"/>
    <property type="match status" value="1"/>
</dbReference>
<evidence type="ECO:0000313" key="6">
    <source>
        <dbReference type="Proteomes" id="UP000298111"/>
    </source>
</evidence>
<feature type="domain" description="Amine oxidase" evidence="4">
    <location>
        <begin position="17"/>
        <end position="414"/>
    </location>
</feature>
<evidence type="ECO:0000259" key="4">
    <source>
        <dbReference type="Pfam" id="PF01593"/>
    </source>
</evidence>
<comment type="cofactor">
    <cofactor evidence="1">
        <name>FAD</name>
        <dbReference type="ChEBI" id="CHEBI:57692"/>
    </cofactor>
</comment>
<dbReference type="GO" id="GO:0016491">
    <property type="term" value="F:oxidoreductase activity"/>
    <property type="evidence" value="ECO:0007669"/>
    <property type="project" value="UniProtKB-KW"/>
</dbReference>
<evidence type="ECO:0000256" key="1">
    <source>
        <dbReference type="ARBA" id="ARBA00001974"/>
    </source>
</evidence>
<dbReference type="Pfam" id="PF01593">
    <property type="entry name" value="Amino_oxidase"/>
    <property type="match status" value="1"/>
</dbReference>
<evidence type="ECO:0000256" key="2">
    <source>
        <dbReference type="ARBA" id="ARBA00023002"/>
    </source>
</evidence>
<dbReference type="SUPFAM" id="SSF51905">
    <property type="entry name" value="FAD/NAD(P)-binding domain"/>
    <property type="match status" value="1"/>
</dbReference>
<evidence type="ECO:0000313" key="5">
    <source>
        <dbReference type="EMBL" id="TGG82372.1"/>
    </source>
</evidence>
<keyword evidence="2" id="KW-0560">Oxidoreductase</keyword>
<dbReference type="InterPro" id="IPR002937">
    <property type="entry name" value="Amino_oxidase"/>
</dbReference>
<name>A0A8H1QQ88_9ACTN</name>
<dbReference type="EMBL" id="RCIY01000062">
    <property type="protein sequence ID" value="TGG82372.1"/>
    <property type="molecule type" value="Genomic_DNA"/>
</dbReference>
<protein>
    <submittedName>
        <fullName evidence="5">FAD-dependent oxidoreductase</fullName>
    </submittedName>
</protein>
<dbReference type="AlphaFoldDB" id="A0A8H1QQ88"/>
<dbReference type="GeneID" id="75184735"/>
<dbReference type="RefSeq" id="WP_016467922.1">
    <property type="nucleotide sequence ID" value="NZ_BBQG01000061.1"/>
</dbReference>
<dbReference type="Proteomes" id="UP000298111">
    <property type="component" value="Unassembled WGS sequence"/>
</dbReference>
<accession>A0A8H1QQ88</accession>
<dbReference type="PANTHER" id="PTHR42841">
    <property type="entry name" value="AMINE OXIDASE"/>
    <property type="match status" value="1"/>
</dbReference>
<dbReference type="PRINTS" id="PR00757">
    <property type="entry name" value="AMINEOXDASEF"/>
</dbReference>